<feature type="domain" description="C2H2-type" evidence="11">
    <location>
        <begin position="113"/>
        <end position="143"/>
    </location>
</feature>
<keyword evidence="2" id="KW-0479">Metal-binding</keyword>
<feature type="domain" description="C2H2-type" evidence="11">
    <location>
        <begin position="83"/>
        <end position="112"/>
    </location>
</feature>
<evidence type="ECO:0000256" key="10">
    <source>
        <dbReference type="SAM" id="MobiDB-lite"/>
    </source>
</evidence>
<dbReference type="PROSITE" id="PS00028">
    <property type="entry name" value="ZINC_FINGER_C2H2_1"/>
    <property type="match status" value="5"/>
</dbReference>
<evidence type="ECO:0000256" key="4">
    <source>
        <dbReference type="ARBA" id="ARBA00022771"/>
    </source>
</evidence>
<dbReference type="SUPFAM" id="SSF57667">
    <property type="entry name" value="beta-beta-alpha zinc fingers"/>
    <property type="match status" value="3"/>
</dbReference>
<dbReference type="InterPro" id="IPR051061">
    <property type="entry name" value="Zinc_finger_trans_reg"/>
</dbReference>
<evidence type="ECO:0000256" key="7">
    <source>
        <dbReference type="ARBA" id="ARBA00023163"/>
    </source>
</evidence>
<proteinExistence type="predicted"/>
<feature type="domain" description="C2H2-type" evidence="11">
    <location>
        <begin position="144"/>
        <end position="173"/>
    </location>
</feature>
<dbReference type="InParanoid" id="A0A136JCE9"/>
<keyword evidence="8" id="KW-0539">Nucleus</keyword>
<feature type="domain" description="C2H2-type" evidence="11">
    <location>
        <begin position="174"/>
        <end position="205"/>
    </location>
</feature>
<dbReference type="GO" id="GO:0000981">
    <property type="term" value="F:DNA-binding transcription factor activity, RNA polymerase II-specific"/>
    <property type="evidence" value="ECO:0007669"/>
    <property type="project" value="UniProtKB-ARBA"/>
</dbReference>
<dbReference type="EMBL" id="KQ964247">
    <property type="protein sequence ID" value="KXJ94768.1"/>
    <property type="molecule type" value="Genomic_DNA"/>
</dbReference>
<comment type="subcellular location">
    <subcellularLocation>
        <location evidence="1">Nucleus</location>
    </subcellularLocation>
</comment>
<dbReference type="STRING" id="196109.A0A136JCE9"/>
<accession>A0A136JCE9</accession>
<evidence type="ECO:0000259" key="11">
    <source>
        <dbReference type="PROSITE" id="PS50157"/>
    </source>
</evidence>
<name>A0A136JCE9_9PEZI</name>
<keyword evidence="5" id="KW-0862">Zinc</keyword>
<dbReference type="OrthoDB" id="4748970at2759"/>
<dbReference type="GO" id="GO:0008270">
    <property type="term" value="F:zinc ion binding"/>
    <property type="evidence" value="ECO:0007669"/>
    <property type="project" value="UniProtKB-KW"/>
</dbReference>
<evidence type="ECO:0000256" key="8">
    <source>
        <dbReference type="ARBA" id="ARBA00023242"/>
    </source>
</evidence>
<dbReference type="Proteomes" id="UP000070501">
    <property type="component" value="Unassembled WGS sequence"/>
</dbReference>
<dbReference type="GO" id="GO:0005634">
    <property type="term" value="C:nucleus"/>
    <property type="evidence" value="ECO:0007669"/>
    <property type="project" value="UniProtKB-SubCell"/>
</dbReference>
<keyword evidence="7" id="KW-0804">Transcription</keyword>
<feature type="region of interest" description="Disordered" evidence="10">
    <location>
        <begin position="1"/>
        <end position="70"/>
    </location>
</feature>
<sequence length="551" mass="61338">MKRKAESDGGLVATLRGPKRSCIDDPDPSYTSDVAAHDDYIHNDDTSESGSQYAATQTSTRAADTPLTPLSPVRKFPSEFKTIKCTFPGCDKAYNRPARLAAHLRSHSNDRPFRCTFPGCDKSYIEEKHLKQHVKGSHTNERAHVCPEPDCGKSFLTATRLRRHQAVHEGQERFRCRDFPPCNQTFRKHQTLQRHIRSDHLRVSPFPCNFKDEETGVACRAGFENSGALRRHQEREHGELRFWCDECSKSTNASEGSSVRAGFSSLVLLQAHMKVAHVACMFCGEMCSGREALEEHIEEQHSTQTTGEGRKRVSCSWPGCKKTFAKQANLNVHIRSVHEGQRFICGQVDLASTPDISVWPQSDGCGESFTTKANLENHVRFVHLKFQRPERERNSQTTANALLDVLSGAGTSFRHTIPCAVEGCMLKLATAAELDEHMQTEHSIFNTTTTSDDAQLMLDPAGLALGDGSMGMAGHDTTTALWEDDRLELDDTFWYGGDISGPDFSTPAYDAEWMRDEAEMRQLIGNDNDSRAAAAVASDISELVDPALRLF</sequence>
<evidence type="ECO:0000256" key="9">
    <source>
        <dbReference type="PROSITE-ProRule" id="PRU00042"/>
    </source>
</evidence>
<evidence type="ECO:0000256" key="1">
    <source>
        <dbReference type="ARBA" id="ARBA00004123"/>
    </source>
</evidence>
<evidence type="ECO:0000256" key="5">
    <source>
        <dbReference type="ARBA" id="ARBA00022833"/>
    </source>
</evidence>
<dbReference type="AlphaFoldDB" id="A0A136JCE9"/>
<dbReference type="InterPro" id="IPR036236">
    <property type="entry name" value="Znf_C2H2_sf"/>
</dbReference>
<dbReference type="Pfam" id="PF00096">
    <property type="entry name" value="zf-C2H2"/>
    <property type="match status" value="4"/>
</dbReference>
<dbReference type="PROSITE" id="PS50157">
    <property type="entry name" value="ZINC_FINGER_C2H2_2"/>
    <property type="match status" value="5"/>
</dbReference>
<organism evidence="12 13">
    <name type="scientific">Microdochium bolleyi</name>
    <dbReference type="NCBI Taxonomy" id="196109"/>
    <lineage>
        <taxon>Eukaryota</taxon>
        <taxon>Fungi</taxon>
        <taxon>Dikarya</taxon>
        <taxon>Ascomycota</taxon>
        <taxon>Pezizomycotina</taxon>
        <taxon>Sordariomycetes</taxon>
        <taxon>Xylariomycetidae</taxon>
        <taxon>Xylariales</taxon>
        <taxon>Microdochiaceae</taxon>
        <taxon>Microdochium</taxon>
    </lineage>
</organism>
<dbReference type="GO" id="GO:0000978">
    <property type="term" value="F:RNA polymerase II cis-regulatory region sequence-specific DNA binding"/>
    <property type="evidence" value="ECO:0007669"/>
    <property type="project" value="UniProtKB-ARBA"/>
</dbReference>
<dbReference type="PANTHER" id="PTHR46179:SF13">
    <property type="entry name" value="C2H2-TYPE DOMAIN-CONTAINING PROTEIN"/>
    <property type="match status" value="1"/>
</dbReference>
<evidence type="ECO:0000313" key="12">
    <source>
        <dbReference type="EMBL" id="KXJ94768.1"/>
    </source>
</evidence>
<keyword evidence="3" id="KW-0677">Repeat</keyword>
<evidence type="ECO:0000256" key="2">
    <source>
        <dbReference type="ARBA" id="ARBA00022723"/>
    </source>
</evidence>
<evidence type="ECO:0000313" key="13">
    <source>
        <dbReference type="Proteomes" id="UP000070501"/>
    </source>
</evidence>
<feature type="compositionally biased region" description="Basic and acidic residues" evidence="10">
    <location>
        <begin position="35"/>
        <end position="45"/>
    </location>
</feature>
<keyword evidence="13" id="KW-1185">Reference proteome</keyword>
<keyword evidence="4 9" id="KW-0863">Zinc-finger</keyword>
<evidence type="ECO:0000256" key="3">
    <source>
        <dbReference type="ARBA" id="ARBA00022737"/>
    </source>
</evidence>
<keyword evidence="6" id="KW-0805">Transcription regulation</keyword>
<feature type="domain" description="C2H2-type" evidence="11">
    <location>
        <begin position="313"/>
        <end position="343"/>
    </location>
</feature>
<dbReference type="FunFam" id="3.30.160.60:FF:000125">
    <property type="entry name" value="Putative zinc finger protein 143"/>
    <property type="match status" value="1"/>
</dbReference>
<dbReference type="PANTHER" id="PTHR46179">
    <property type="entry name" value="ZINC FINGER PROTEIN"/>
    <property type="match status" value="1"/>
</dbReference>
<evidence type="ECO:0000256" key="6">
    <source>
        <dbReference type="ARBA" id="ARBA00023015"/>
    </source>
</evidence>
<feature type="compositionally biased region" description="Polar residues" evidence="10">
    <location>
        <begin position="48"/>
        <end position="62"/>
    </location>
</feature>
<dbReference type="SMART" id="SM00355">
    <property type="entry name" value="ZnF_C2H2"/>
    <property type="match status" value="10"/>
</dbReference>
<reference evidence="13" key="1">
    <citation type="submission" date="2016-02" db="EMBL/GenBank/DDBJ databases">
        <title>Draft genome sequence of Microdochium bolleyi, a fungal endophyte of beachgrass.</title>
        <authorList>
            <consortium name="DOE Joint Genome Institute"/>
            <person name="David A.S."/>
            <person name="May G."/>
            <person name="Haridas S."/>
            <person name="Lim J."/>
            <person name="Wang M."/>
            <person name="Labutti K."/>
            <person name="Lipzen A."/>
            <person name="Barry K."/>
            <person name="Grigoriev I.V."/>
        </authorList>
    </citation>
    <scope>NUCLEOTIDE SEQUENCE [LARGE SCALE GENOMIC DNA]</scope>
    <source>
        <strain evidence="13">J235TASD1</strain>
    </source>
</reference>
<dbReference type="InterPro" id="IPR013087">
    <property type="entry name" value="Znf_C2H2_type"/>
</dbReference>
<gene>
    <name evidence="12" type="ORF">Micbo1qcDRAFT_46354</name>
</gene>
<dbReference type="Gene3D" id="3.30.160.60">
    <property type="entry name" value="Classic Zinc Finger"/>
    <property type="match status" value="5"/>
</dbReference>
<protein>
    <recommendedName>
        <fullName evidence="11">C2H2-type domain-containing protein</fullName>
    </recommendedName>
</protein>